<protein>
    <submittedName>
        <fullName evidence="5">ABC transporter ATP-binding protein</fullName>
    </submittedName>
</protein>
<dbReference type="NCBIfam" id="TIGR01727">
    <property type="entry name" value="oligo_HPY"/>
    <property type="match status" value="1"/>
</dbReference>
<dbReference type="AlphaFoldDB" id="A0A5K7ZRP1"/>
<dbReference type="PROSITE" id="PS50893">
    <property type="entry name" value="ABC_TRANSPORTER_2"/>
    <property type="match status" value="1"/>
</dbReference>
<sequence length="333" mass="36205">MTAPPLLRIRNLSVRFADRRGGIFRRRSTLAIHDIDLDIQAGETFCLLGESGSGKTTLASAILGLHPFHAGQIAHNGSTINRSNDTAHQRLRADCQMVFQSPAASLNPHLTLQQSIEEPLGAKGMGSSRRRETVCELAGLAGLSEDLLGRRPGEVSGGQNQRACIARALSTRPKLLVLDEPLTALDAVARQQIVALLCRLKEAFRLTYFLITHDLALASQIGTHVAVMYLGTLVEQAPAASFFAHPYHPYAQALLSSVLRPGLWQGERIVLHGELPSLKHPPDGCVFHPRCVRHLSVCTHTAPLPRVVGGGHTVCCHLFNGRPAGNNIREQRQ</sequence>
<dbReference type="RefSeq" id="WP_155322796.1">
    <property type="nucleotide sequence ID" value="NZ_AP021876.1"/>
</dbReference>
<feature type="domain" description="ABC transporter" evidence="4">
    <location>
        <begin position="7"/>
        <end position="255"/>
    </location>
</feature>
<dbReference type="KEGG" id="dov:DSCO28_28690"/>
<dbReference type="InterPro" id="IPR027417">
    <property type="entry name" value="P-loop_NTPase"/>
</dbReference>
<dbReference type="GO" id="GO:0015833">
    <property type="term" value="P:peptide transport"/>
    <property type="evidence" value="ECO:0007669"/>
    <property type="project" value="InterPro"/>
</dbReference>
<dbReference type="EMBL" id="AP021876">
    <property type="protein sequence ID" value="BBO82303.1"/>
    <property type="molecule type" value="Genomic_DNA"/>
</dbReference>
<evidence type="ECO:0000256" key="1">
    <source>
        <dbReference type="ARBA" id="ARBA00022448"/>
    </source>
</evidence>
<dbReference type="InterPro" id="IPR003439">
    <property type="entry name" value="ABC_transporter-like_ATP-bd"/>
</dbReference>
<dbReference type="InterPro" id="IPR050319">
    <property type="entry name" value="ABC_transp_ATP-bind"/>
</dbReference>
<reference evidence="5 6" key="1">
    <citation type="submission" date="2019-11" db="EMBL/GenBank/DDBJ databases">
        <title>Comparative genomics of hydrocarbon-degrading Desulfosarcina strains.</title>
        <authorList>
            <person name="Watanabe M."/>
            <person name="Kojima H."/>
            <person name="Fukui M."/>
        </authorList>
    </citation>
    <scope>NUCLEOTIDE SEQUENCE [LARGE SCALE GENOMIC DNA]</scope>
    <source>
        <strain evidence="5 6">28bB2T</strain>
    </source>
</reference>
<dbReference type="PANTHER" id="PTHR43776">
    <property type="entry name" value="TRANSPORT ATP-BINDING PROTEIN"/>
    <property type="match status" value="1"/>
</dbReference>
<evidence type="ECO:0000256" key="3">
    <source>
        <dbReference type="ARBA" id="ARBA00022840"/>
    </source>
</evidence>
<dbReference type="GO" id="GO:0055085">
    <property type="term" value="P:transmembrane transport"/>
    <property type="evidence" value="ECO:0007669"/>
    <property type="project" value="UniProtKB-ARBA"/>
</dbReference>
<dbReference type="Pfam" id="PF08352">
    <property type="entry name" value="oligo_HPY"/>
    <property type="match status" value="1"/>
</dbReference>
<dbReference type="InterPro" id="IPR003593">
    <property type="entry name" value="AAA+_ATPase"/>
</dbReference>
<dbReference type="InterPro" id="IPR013563">
    <property type="entry name" value="Oligopep_ABC_C"/>
</dbReference>
<dbReference type="GO" id="GO:0005524">
    <property type="term" value="F:ATP binding"/>
    <property type="evidence" value="ECO:0007669"/>
    <property type="project" value="UniProtKB-KW"/>
</dbReference>
<dbReference type="CDD" id="cd03257">
    <property type="entry name" value="ABC_NikE_OppD_transporters"/>
    <property type="match status" value="1"/>
</dbReference>
<dbReference type="SUPFAM" id="SSF52540">
    <property type="entry name" value="P-loop containing nucleoside triphosphate hydrolases"/>
    <property type="match status" value="1"/>
</dbReference>
<dbReference type="Pfam" id="PF00005">
    <property type="entry name" value="ABC_tran"/>
    <property type="match status" value="1"/>
</dbReference>
<proteinExistence type="predicted"/>
<evidence type="ECO:0000259" key="4">
    <source>
        <dbReference type="PROSITE" id="PS50893"/>
    </source>
</evidence>
<keyword evidence="2" id="KW-0547">Nucleotide-binding</keyword>
<dbReference type="Gene3D" id="3.40.50.300">
    <property type="entry name" value="P-loop containing nucleotide triphosphate hydrolases"/>
    <property type="match status" value="1"/>
</dbReference>
<dbReference type="Proteomes" id="UP000425960">
    <property type="component" value="Chromosome"/>
</dbReference>
<organism evidence="5 6">
    <name type="scientific">Desulfosarcina ovata subsp. sediminis</name>
    <dbReference type="NCBI Taxonomy" id="885957"/>
    <lineage>
        <taxon>Bacteria</taxon>
        <taxon>Pseudomonadati</taxon>
        <taxon>Thermodesulfobacteriota</taxon>
        <taxon>Desulfobacteria</taxon>
        <taxon>Desulfobacterales</taxon>
        <taxon>Desulfosarcinaceae</taxon>
        <taxon>Desulfosarcina</taxon>
    </lineage>
</organism>
<keyword evidence="3 5" id="KW-0067">ATP-binding</keyword>
<evidence type="ECO:0000313" key="6">
    <source>
        <dbReference type="Proteomes" id="UP000425960"/>
    </source>
</evidence>
<dbReference type="SMART" id="SM00382">
    <property type="entry name" value="AAA"/>
    <property type="match status" value="1"/>
</dbReference>
<keyword evidence="1" id="KW-0813">Transport</keyword>
<evidence type="ECO:0000256" key="2">
    <source>
        <dbReference type="ARBA" id="ARBA00022741"/>
    </source>
</evidence>
<dbReference type="GO" id="GO:0016887">
    <property type="term" value="F:ATP hydrolysis activity"/>
    <property type="evidence" value="ECO:0007669"/>
    <property type="project" value="InterPro"/>
</dbReference>
<gene>
    <name evidence="5" type="ORF">DSCO28_28690</name>
</gene>
<name>A0A5K7ZRP1_9BACT</name>
<accession>A0A5K7ZRP1</accession>
<evidence type="ECO:0000313" key="5">
    <source>
        <dbReference type="EMBL" id="BBO82303.1"/>
    </source>
</evidence>